<gene>
    <name evidence="9" type="ORF">Aau02nite_58970</name>
</gene>
<evidence type="ECO:0000313" key="9">
    <source>
        <dbReference type="EMBL" id="GIM74041.1"/>
    </source>
</evidence>
<dbReference type="PANTHER" id="PTHR23517">
    <property type="entry name" value="RESISTANCE PROTEIN MDTM, PUTATIVE-RELATED-RELATED"/>
    <property type="match status" value="1"/>
</dbReference>
<dbReference type="EMBL" id="BOQL01000049">
    <property type="protein sequence ID" value="GIM74041.1"/>
    <property type="molecule type" value="Genomic_DNA"/>
</dbReference>
<sequence length="430" mass="43494">MQVLTHCEDMTVTAPPRAPLTRLGSARHGTGFRVIAAVFAISMAFSTVPTPLYPLYQQQDGFSPFTVTVVFAVYAVGVVTSLLLAGHVSDWVGRKRVLLPALALEAVAAVLFLLWPALPGLLIARFVTGLGVGMITATATAYLLELHVAHRPHAGRGRFELVSAAANLGGLGTGTLVAGALAQFVDAPLRTPYLVFLVLLALSAVAVAATPETVVAPAVAPRYRPQRIRIAAADRRGYAVAAAGAFAGFAVFGLFTSLAPSFVAGSLHHPGRLLAGVVVFLVFGAAAAAQAGSSLLSPARRFTAGLAAEAAGLVVLGAGMHLSSLALFLVGGAVAGGGAGLLFKSAVGAVAAMAEPAVRGEALAGLFLVAYLGLIGPALGLGIATHFLPATTAMLWFSGVLLVLLGATALSSPTPGPARREAAPEGPGRA</sequence>
<dbReference type="GO" id="GO:0005886">
    <property type="term" value="C:plasma membrane"/>
    <property type="evidence" value="ECO:0007669"/>
    <property type="project" value="UniProtKB-SubCell"/>
</dbReference>
<keyword evidence="5 7" id="KW-1133">Transmembrane helix</keyword>
<feature type="transmembrane region" description="Helical" evidence="7">
    <location>
        <begin position="326"/>
        <end position="351"/>
    </location>
</feature>
<dbReference type="Gene3D" id="1.20.1250.20">
    <property type="entry name" value="MFS general substrate transporter like domains"/>
    <property type="match status" value="1"/>
</dbReference>
<dbReference type="InterPro" id="IPR036259">
    <property type="entry name" value="MFS_trans_sf"/>
</dbReference>
<name>A0A919SKZ5_9ACTN</name>
<feature type="transmembrane region" description="Helical" evidence="7">
    <location>
        <begin position="301"/>
        <end position="320"/>
    </location>
</feature>
<evidence type="ECO:0000256" key="2">
    <source>
        <dbReference type="ARBA" id="ARBA00022448"/>
    </source>
</evidence>
<evidence type="ECO:0000256" key="5">
    <source>
        <dbReference type="ARBA" id="ARBA00022989"/>
    </source>
</evidence>
<feature type="transmembrane region" description="Helical" evidence="7">
    <location>
        <begin position="65"/>
        <end position="85"/>
    </location>
</feature>
<evidence type="ECO:0000256" key="1">
    <source>
        <dbReference type="ARBA" id="ARBA00004651"/>
    </source>
</evidence>
<dbReference type="InterPro" id="IPR020846">
    <property type="entry name" value="MFS_dom"/>
</dbReference>
<dbReference type="PANTHER" id="PTHR23517:SF13">
    <property type="entry name" value="MAJOR FACILITATOR SUPERFAMILY MFS_1"/>
    <property type="match status" value="1"/>
</dbReference>
<feature type="transmembrane region" description="Helical" evidence="7">
    <location>
        <begin position="97"/>
        <end position="117"/>
    </location>
</feature>
<feature type="transmembrane region" description="Helical" evidence="7">
    <location>
        <begin position="363"/>
        <end position="387"/>
    </location>
</feature>
<evidence type="ECO:0000256" key="6">
    <source>
        <dbReference type="ARBA" id="ARBA00023136"/>
    </source>
</evidence>
<comment type="caution">
    <text evidence="9">The sequence shown here is derived from an EMBL/GenBank/DDBJ whole genome shotgun (WGS) entry which is preliminary data.</text>
</comment>
<feature type="transmembrane region" description="Helical" evidence="7">
    <location>
        <begin position="237"/>
        <end position="259"/>
    </location>
</feature>
<dbReference type="PROSITE" id="PS50850">
    <property type="entry name" value="MFS"/>
    <property type="match status" value="1"/>
</dbReference>
<reference evidence="9" key="1">
    <citation type="submission" date="2021-03" db="EMBL/GenBank/DDBJ databases">
        <title>Whole genome shotgun sequence of Actinoplanes auranticolor NBRC 12245.</title>
        <authorList>
            <person name="Komaki H."/>
            <person name="Tamura T."/>
        </authorList>
    </citation>
    <scope>NUCLEOTIDE SEQUENCE</scope>
    <source>
        <strain evidence="9">NBRC 12245</strain>
    </source>
</reference>
<evidence type="ECO:0000256" key="4">
    <source>
        <dbReference type="ARBA" id="ARBA00022692"/>
    </source>
</evidence>
<evidence type="ECO:0000256" key="7">
    <source>
        <dbReference type="SAM" id="Phobius"/>
    </source>
</evidence>
<organism evidence="9 10">
    <name type="scientific">Actinoplanes auranticolor</name>
    <dbReference type="NCBI Taxonomy" id="47988"/>
    <lineage>
        <taxon>Bacteria</taxon>
        <taxon>Bacillati</taxon>
        <taxon>Actinomycetota</taxon>
        <taxon>Actinomycetes</taxon>
        <taxon>Micromonosporales</taxon>
        <taxon>Micromonosporaceae</taxon>
        <taxon>Actinoplanes</taxon>
    </lineage>
</organism>
<dbReference type="AlphaFoldDB" id="A0A919SKZ5"/>
<proteinExistence type="predicted"/>
<dbReference type="GO" id="GO:0022857">
    <property type="term" value="F:transmembrane transporter activity"/>
    <property type="evidence" value="ECO:0007669"/>
    <property type="project" value="InterPro"/>
</dbReference>
<evidence type="ECO:0000313" key="10">
    <source>
        <dbReference type="Proteomes" id="UP000681340"/>
    </source>
</evidence>
<feature type="transmembrane region" description="Helical" evidence="7">
    <location>
        <begin position="165"/>
        <end position="185"/>
    </location>
</feature>
<evidence type="ECO:0000259" key="8">
    <source>
        <dbReference type="PROSITE" id="PS50850"/>
    </source>
</evidence>
<keyword evidence="2" id="KW-0813">Transport</keyword>
<feature type="transmembrane region" description="Helical" evidence="7">
    <location>
        <begin position="271"/>
        <end position="289"/>
    </location>
</feature>
<keyword evidence="6 7" id="KW-0472">Membrane</keyword>
<keyword evidence="3" id="KW-1003">Cell membrane</keyword>
<keyword evidence="10" id="KW-1185">Reference proteome</keyword>
<accession>A0A919SKZ5</accession>
<feature type="transmembrane region" description="Helical" evidence="7">
    <location>
        <begin position="123"/>
        <end position="144"/>
    </location>
</feature>
<feature type="transmembrane region" description="Helical" evidence="7">
    <location>
        <begin position="32"/>
        <end position="53"/>
    </location>
</feature>
<dbReference type="SUPFAM" id="SSF103473">
    <property type="entry name" value="MFS general substrate transporter"/>
    <property type="match status" value="1"/>
</dbReference>
<dbReference type="InterPro" id="IPR050171">
    <property type="entry name" value="MFS_Transporters"/>
</dbReference>
<evidence type="ECO:0000256" key="3">
    <source>
        <dbReference type="ARBA" id="ARBA00022475"/>
    </source>
</evidence>
<dbReference type="Pfam" id="PF07690">
    <property type="entry name" value="MFS_1"/>
    <property type="match status" value="1"/>
</dbReference>
<dbReference type="Proteomes" id="UP000681340">
    <property type="component" value="Unassembled WGS sequence"/>
</dbReference>
<comment type="subcellular location">
    <subcellularLocation>
        <location evidence="1">Cell membrane</location>
        <topology evidence="1">Multi-pass membrane protein</topology>
    </subcellularLocation>
</comment>
<protein>
    <submittedName>
        <fullName evidence="9">MFS transporter</fullName>
    </submittedName>
</protein>
<keyword evidence="4 7" id="KW-0812">Transmembrane</keyword>
<feature type="domain" description="Major facilitator superfamily (MFS) profile" evidence="8">
    <location>
        <begin position="30"/>
        <end position="430"/>
    </location>
</feature>
<feature type="transmembrane region" description="Helical" evidence="7">
    <location>
        <begin position="393"/>
        <end position="410"/>
    </location>
</feature>
<feature type="transmembrane region" description="Helical" evidence="7">
    <location>
        <begin position="191"/>
        <end position="216"/>
    </location>
</feature>
<dbReference type="InterPro" id="IPR011701">
    <property type="entry name" value="MFS"/>
</dbReference>